<dbReference type="Proteomes" id="UP000054558">
    <property type="component" value="Unassembled WGS sequence"/>
</dbReference>
<evidence type="ECO:0000313" key="1">
    <source>
        <dbReference type="EMBL" id="GAQ93373.1"/>
    </source>
</evidence>
<evidence type="ECO:0000313" key="2">
    <source>
        <dbReference type="Proteomes" id="UP000054558"/>
    </source>
</evidence>
<sequence>GFVESPKEKGDGGSDSAVAYVAGRKGKEKLYGKYESRGKGPKCYDCGDFGSIARKCSKPNKREHKREKKKGDKPLKGVAFGVIENVMYVPWVTANLISVSKAIVVASVLLKKNGNYELEVDGEVVLVARRVKGVYKSEVAKVTEHVINRLELQLGTLLKLVRTDRGQGVPQQCP</sequence>
<organism evidence="1 2">
    <name type="scientific">Klebsormidium nitens</name>
    <name type="common">Green alga</name>
    <name type="synonym">Ulothrix nitens</name>
    <dbReference type="NCBI Taxonomy" id="105231"/>
    <lineage>
        <taxon>Eukaryota</taxon>
        <taxon>Viridiplantae</taxon>
        <taxon>Streptophyta</taxon>
        <taxon>Klebsormidiophyceae</taxon>
        <taxon>Klebsormidiales</taxon>
        <taxon>Klebsormidiaceae</taxon>
        <taxon>Klebsormidium</taxon>
    </lineage>
</organism>
<keyword evidence="2" id="KW-1185">Reference proteome</keyword>
<dbReference type="OrthoDB" id="413361at2759"/>
<protein>
    <recommendedName>
        <fullName evidence="3">CCHC-type domain-containing protein</fullName>
    </recommendedName>
</protein>
<dbReference type="OMA" id="VPWVTAN"/>
<name>A0A1Y1IRP8_KLENI</name>
<evidence type="ECO:0008006" key="3">
    <source>
        <dbReference type="Google" id="ProtNLM"/>
    </source>
</evidence>
<dbReference type="AlphaFoldDB" id="A0A1Y1IRP8"/>
<dbReference type="EMBL" id="DF238426">
    <property type="protein sequence ID" value="GAQ93373.1"/>
    <property type="molecule type" value="Genomic_DNA"/>
</dbReference>
<feature type="non-terminal residue" evidence="1">
    <location>
        <position position="1"/>
    </location>
</feature>
<accession>A0A1Y1IRP8</accession>
<gene>
    <name evidence="1" type="ORF">KFL_014770010</name>
</gene>
<reference evidence="1 2" key="1">
    <citation type="journal article" date="2014" name="Nat. Commun.">
        <title>Klebsormidium flaccidum genome reveals primary factors for plant terrestrial adaptation.</title>
        <authorList>
            <person name="Hori K."/>
            <person name="Maruyama F."/>
            <person name="Fujisawa T."/>
            <person name="Togashi T."/>
            <person name="Yamamoto N."/>
            <person name="Seo M."/>
            <person name="Sato S."/>
            <person name="Yamada T."/>
            <person name="Mori H."/>
            <person name="Tajima N."/>
            <person name="Moriyama T."/>
            <person name="Ikeuchi M."/>
            <person name="Watanabe M."/>
            <person name="Wada H."/>
            <person name="Kobayashi K."/>
            <person name="Saito M."/>
            <person name="Masuda T."/>
            <person name="Sasaki-Sekimoto Y."/>
            <person name="Mashiguchi K."/>
            <person name="Awai K."/>
            <person name="Shimojima M."/>
            <person name="Masuda S."/>
            <person name="Iwai M."/>
            <person name="Nobusawa T."/>
            <person name="Narise T."/>
            <person name="Kondo S."/>
            <person name="Saito H."/>
            <person name="Sato R."/>
            <person name="Murakawa M."/>
            <person name="Ihara Y."/>
            <person name="Oshima-Yamada Y."/>
            <person name="Ohtaka K."/>
            <person name="Satoh M."/>
            <person name="Sonobe K."/>
            <person name="Ishii M."/>
            <person name="Ohtani R."/>
            <person name="Kanamori-Sato M."/>
            <person name="Honoki R."/>
            <person name="Miyazaki D."/>
            <person name="Mochizuki H."/>
            <person name="Umetsu J."/>
            <person name="Higashi K."/>
            <person name="Shibata D."/>
            <person name="Kamiya Y."/>
            <person name="Sato N."/>
            <person name="Nakamura Y."/>
            <person name="Tabata S."/>
            <person name="Ida S."/>
            <person name="Kurokawa K."/>
            <person name="Ohta H."/>
        </authorList>
    </citation>
    <scope>NUCLEOTIDE SEQUENCE [LARGE SCALE GENOMIC DNA]</scope>
    <source>
        <strain evidence="1 2">NIES-2285</strain>
    </source>
</reference>
<proteinExistence type="predicted"/>